<comment type="caution">
    <text evidence="2">The sequence shown here is derived from an EMBL/GenBank/DDBJ whole genome shotgun (WGS) entry which is preliminary data.</text>
</comment>
<dbReference type="AlphaFoldDB" id="A0A0F9BM39"/>
<sequence>MTAPEIFIRTCQECGHKQEAKDPATYKDKTSEAWRELKCRRCHSEGLDYGSYKRNNEDEEDWEYR</sequence>
<feature type="region of interest" description="Disordered" evidence="1">
    <location>
        <begin position="46"/>
        <end position="65"/>
    </location>
</feature>
<organism evidence="2">
    <name type="scientific">marine sediment metagenome</name>
    <dbReference type="NCBI Taxonomy" id="412755"/>
    <lineage>
        <taxon>unclassified sequences</taxon>
        <taxon>metagenomes</taxon>
        <taxon>ecological metagenomes</taxon>
    </lineage>
</organism>
<gene>
    <name evidence="2" type="ORF">LCGC14_2773360</name>
</gene>
<reference evidence="2" key="1">
    <citation type="journal article" date="2015" name="Nature">
        <title>Complex archaea that bridge the gap between prokaryotes and eukaryotes.</title>
        <authorList>
            <person name="Spang A."/>
            <person name="Saw J.H."/>
            <person name="Jorgensen S.L."/>
            <person name="Zaremba-Niedzwiedzka K."/>
            <person name="Martijn J."/>
            <person name="Lind A.E."/>
            <person name="van Eijk R."/>
            <person name="Schleper C."/>
            <person name="Guy L."/>
            <person name="Ettema T.J."/>
        </authorList>
    </citation>
    <scope>NUCLEOTIDE SEQUENCE</scope>
</reference>
<dbReference type="EMBL" id="LAZR01051313">
    <property type="protein sequence ID" value="KKK85436.1"/>
    <property type="molecule type" value="Genomic_DNA"/>
</dbReference>
<protein>
    <submittedName>
        <fullName evidence="2">Uncharacterized protein</fullName>
    </submittedName>
</protein>
<evidence type="ECO:0000256" key="1">
    <source>
        <dbReference type="SAM" id="MobiDB-lite"/>
    </source>
</evidence>
<evidence type="ECO:0000313" key="2">
    <source>
        <dbReference type="EMBL" id="KKK85436.1"/>
    </source>
</evidence>
<name>A0A0F9BM39_9ZZZZ</name>
<proteinExistence type="predicted"/>
<accession>A0A0F9BM39</accession>